<evidence type="ECO:0000313" key="1">
    <source>
        <dbReference type="EMBL" id="KAB2100092.1"/>
    </source>
</evidence>
<comment type="caution">
    <text evidence="1">The sequence shown here is derived from an EMBL/GenBank/DDBJ whole genome shotgun (WGS) entry which is preliminary data.</text>
</comment>
<dbReference type="Proteomes" id="UP000293547">
    <property type="component" value="Unassembled WGS sequence"/>
</dbReference>
<dbReference type="EMBL" id="PDWZ02000014">
    <property type="protein sequence ID" value="KAB2100092.1"/>
    <property type="molecule type" value="Genomic_DNA"/>
</dbReference>
<evidence type="ECO:0000313" key="2">
    <source>
        <dbReference type="Proteomes" id="UP000293547"/>
    </source>
</evidence>
<keyword evidence="2" id="KW-1185">Reference proteome</keyword>
<gene>
    <name evidence="1" type="ORF">AG0111_0g11760</name>
</gene>
<proteinExistence type="predicted"/>
<reference evidence="1 2" key="1">
    <citation type="journal article" date="2019" name="bioRxiv">
        <title>Genomics, evolutionary history and diagnostics of the Alternaria alternata species group including apple and Asian pear pathotypes.</title>
        <authorList>
            <person name="Armitage A.D."/>
            <person name="Cockerton H.M."/>
            <person name="Sreenivasaprasad S."/>
            <person name="Woodhall J.W."/>
            <person name="Lane C.R."/>
            <person name="Harrison R.J."/>
            <person name="Clarkson J.P."/>
        </authorList>
    </citation>
    <scope>NUCLEOTIDE SEQUENCE [LARGE SCALE GENOMIC DNA]</scope>
    <source>
        <strain evidence="1 2">FERA 650</strain>
    </source>
</reference>
<organism evidence="1 2">
    <name type="scientific">Alternaria gaisen</name>
    <dbReference type="NCBI Taxonomy" id="167740"/>
    <lineage>
        <taxon>Eukaryota</taxon>
        <taxon>Fungi</taxon>
        <taxon>Dikarya</taxon>
        <taxon>Ascomycota</taxon>
        <taxon>Pezizomycotina</taxon>
        <taxon>Dothideomycetes</taxon>
        <taxon>Pleosporomycetidae</taxon>
        <taxon>Pleosporales</taxon>
        <taxon>Pleosporineae</taxon>
        <taxon>Pleosporaceae</taxon>
        <taxon>Alternaria</taxon>
        <taxon>Alternaria sect. Alternaria</taxon>
    </lineage>
</organism>
<name>A0ACB6F6M8_9PLEO</name>
<protein>
    <submittedName>
        <fullName evidence="1">Uncharacterized protein</fullName>
    </submittedName>
</protein>
<accession>A0ACB6F6M8</accession>
<sequence length="240" mass="26608">MTQERKPLILCLHGLGSSAEIFKAQTYHIRHHLRDRFELVYVDGPYKCGPGPEILPTFEGCGPFYRWTEEHEEAYDPDVYDHSGADKSAGLRSVLADLTPSISSELWVGVMGFSQGGRVASGLLKHQSFQLAQEDGSTQEGPGMMQSQFKFGVFIHSAYPPLEFPCATSPAYKDHIIDIAALHIHGLRDKSLEIQRRLVSCFTGAGRAHLEFDVGHVIPAKEEDVKAITEHVLSLKHAVV</sequence>